<reference evidence="1 2" key="1">
    <citation type="journal article" date="2019" name="Commun. Biol.">
        <title>The bagworm genome reveals a unique fibroin gene that provides high tensile strength.</title>
        <authorList>
            <person name="Kono N."/>
            <person name="Nakamura H."/>
            <person name="Ohtoshi R."/>
            <person name="Tomita M."/>
            <person name="Numata K."/>
            <person name="Arakawa K."/>
        </authorList>
    </citation>
    <scope>NUCLEOTIDE SEQUENCE [LARGE SCALE GENOMIC DNA]</scope>
</reference>
<evidence type="ECO:0000313" key="2">
    <source>
        <dbReference type="Proteomes" id="UP000299102"/>
    </source>
</evidence>
<proteinExistence type="predicted"/>
<accession>A0A4C1Z619</accession>
<gene>
    <name evidence="1" type="ORF">EVAR_76831_1</name>
</gene>
<organism evidence="1 2">
    <name type="scientific">Eumeta variegata</name>
    <name type="common">Bagworm moth</name>
    <name type="synonym">Eumeta japonica</name>
    <dbReference type="NCBI Taxonomy" id="151549"/>
    <lineage>
        <taxon>Eukaryota</taxon>
        <taxon>Metazoa</taxon>
        <taxon>Ecdysozoa</taxon>
        <taxon>Arthropoda</taxon>
        <taxon>Hexapoda</taxon>
        <taxon>Insecta</taxon>
        <taxon>Pterygota</taxon>
        <taxon>Neoptera</taxon>
        <taxon>Endopterygota</taxon>
        <taxon>Lepidoptera</taxon>
        <taxon>Glossata</taxon>
        <taxon>Ditrysia</taxon>
        <taxon>Tineoidea</taxon>
        <taxon>Psychidae</taxon>
        <taxon>Oiketicinae</taxon>
        <taxon>Eumeta</taxon>
    </lineage>
</organism>
<sequence length="104" mass="11446">MPSAVTLGPNNIVKLNSGREPTACKFKRILSPPFAAAALDNAAGLRRPSSAINEDEIAVMRLRSFFLQRRRDTDAGARRAPELYVTVCRLFDGHDDGSGRRYSP</sequence>
<evidence type="ECO:0000313" key="1">
    <source>
        <dbReference type="EMBL" id="GBP82752.1"/>
    </source>
</evidence>
<dbReference type="Proteomes" id="UP000299102">
    <property type="component" value="Unassembled WGS sequence"/>
</dbReference>
<dbReference type="AlphaFoldDB" id="A0A4C1Z619"/>
<keyword evidence="2" id="KW-1185">Reference proteome</keyword>
<protein>
    <submittedName>
        <fullName evidence="1">Uncharacterized protein</fullName>
    </submittedName>
</protein>
<comment type="caution">
    <text evidence="1">The sequence shown here is derived from an EMBL/GenBank/DDBJ whole genome shotgun (WGS) entry which is preliminary data.</text>
</comment>
<dbReference type="EMBL" id="BGZK01001584">
    <property type="protein sequence ID" value="GBP82752.1"/>
    <property type="molecule type" value="Genomic_DNA"/>
</dbReference>
<name>A0A4C1Z619_EUMVA</name>